<dbReference type="Pfam" id="PF01464">
    <property type="entry name" value="SLT"/>
    <property type="match status" value="1"/>
</dbReference>
<feature type="domain" description="Transglycosylase SLT" evidence="1">
    <location>
        <begin position="10"/>
        <end position="149"/>
    </location>
</feature>
<organism evidence="2 3">
    <name type="scientific">Photobacterium damselae</name>
    <dbReference type="NCBI Taxonomy" id="38293"/>
    <lineage>
        <taxon>Bacteria</taxon>
        <taxon>Pseudomonadati</taxon>
        <taxon>Pseudomonadota</taxon>
        <taxon>Gammaproteobacteria</taxon>
        <taxon>Vibrionales</taxon>
        <taxon>Vibrionaceae</taxon>
        <taxon>Photobacterium</taxon>
    </lineage>
</organism>
<reference evidence="2 3" key="1">
    <citation type="submission" date="2018-06" db="EMBL/GenBank/DDBJ databases">
        <authorList>
            <consortium name="Pathogen Informatics"/>
            <person name="Doyle S."/>
        </authorList>
    </citation>
    <scope>NUCLEOTIDE SEQUENCE [LARGE SCALE GENOMIC DNA]</scope>
    <source>
        <strain evidence="2 3">NCTC11647</strain>
    </source>
</reference>
<dbReference type="Gene3D" id="1.10.530.10">
    <property type="match status" value="1"/>
</dbReference>
<protein>
    <submittedName>
        <fullName evidence="2">Type IV secretion system lytic transglycosylase VirB1</fullName>
    </submittedName>
</protein>
<dbReference type="RefSeq" id="WP_036766410.1">
    <property type="nucleotide sequence ID" value="NZ_PYOG01000028.1"/>
</dbReference>
<evidence type="ECO:0000313" key="2">
    <source>
        <dbReference type="EMBL" id="SPY43700.1"/>
    </source>
</evidence>
<dbReference type="SUPFAM" id="SSF53955">
    <property type="entry name" value="Lysozyme-like"/>
    <property type="match status" value="1"/>
</dbReference>
<dbReference type="InterPro" id="IPR008258">
    <property type="entry name" value="Transglycosylase_SLT_dom_1"/>
</dbReference>
<accession>A0A2T3QCU7</accession>
<dbReference type="AlphaFoldDB" id="A0A2T3QCU7"/>
<gene>
    <name evidence="2" type="ORF">NCTC11647_02614</name>
</gene>
<dbReference type="Proteomes" id="UP000251647">
    <property type="component" value="Unassembled WGS sequence"/>
</dbReference>
<proteinExistence type="predicted"/>
<dbReference type="OrthoDB" id="8565485at2"/>
<name>A0A2T3QCU7_PHODM</name>
<evidence type="ECO:0000313" key="3">
    <source>
        <dbReference type="Proteomes" id="UP000251647"/>
    </source>
</evidence>
<dbReference type="CDD" id="cd16892">
    <property type="entry name" value="LT_VirB1-like"/>
    <property type="match status" value="1"/>
</dbReference>
<sequence length="174" mass="20265">MVDITPYMQCINQVHPTMIQRIINVESGNNPIAINVNKKAGIKPRYKQPRNKSEAVKLARYYISNGYTVDLGYMQINSNNLQYYDVSINDMFDPCKNIKVGSTILLEAYQRAKVKYQHPQIALRHALSIYNTGNMYRGFKNGYVKKYTKNIRYQNKQVKQSNPINIPVNDLYKY</sequence>
<dbReference type="InterPro" id="IPR023346">
    <property type="entry name" value="Lysozyme-like_dom_sf"/>
</dbReference>
<evidence type="ECO:0000259" key="1">
    <source>
        <dbReference type="Pfam" id="PF01464"/>
    </source>
</evidence>
<dbReference type="EMBL" id="UATL01000002">
    <property type="protein sequence ID" value="SPY43700.1"/>
    <property type="molecule type" value="Genomic_DNA"/>
</dbReference>